<accession>A0A8H7RW94</accession>
<organism evidence="1 2">
    <name type="scientific">Circinella minor</name>
    <dbReference type="NCBI Taxonomy" id="1195481"/>
    <lineage>
        <taxon>Eukaryota</taxon>
        <taxon>Fungi</taxon>
        <taxon>Fungi incertae sedis</taxon>
        <taxon>Mucoromycota</taxon>
        <taxon>Mucoromycotina</taxon>
        <taxon>Mucoromycetes</taxon>
        <taxon>Mucorales</taxon>
        <taxon>Lichtheimiaceae</taxon>
        <taxon>Circinella</taxon>
    </lineage>
</organism>
<name>A0A8H7RW94_9FUNG</name>
<evidence type="ECO:0000313" key="1">
    <source>
        <dbReference type="EMBL" id="KAG2218321.1"/>
    </source>
</evidence>
<sequence length="510" mass="60139">MDFESEIDMPSWSLQLQKEQEQNRHSLYTPSMFITENLEQNHYIPITAIVDRVTKDEQAVYHSVQHLLKYPFIKEIYINNNKFSRRPLSMELFQDLNFNRTKHDHIQLYIIQQESSSLPSSSSSSSSILSTKEYDISMTRFTTCMKATYSHCYFQDDLGLNLYMDTQYTNFLQTPHLIHANARPATFIDHQKWRFKHGNDLHVGYAQFRYGTIVQKSLIESFVSTVITSYEEQQEQHLDHHADINFIIWSNQYPWLLSNPLLTTGKNEFNINNNNGDDDDSIDPINNRKYVYRYMYEALQGLEKRLSEQSHEAANPPLKERHVRTSCANDHCLFTTNINPFDPEEIQNQREFTIPNVTSIQDWESSFIGKIPSTEMWQRGAYHYAVDNNPYTCWNSFLHPRKGDYFGLNMVGTIPAKRILVHLQRPIMDYNFEEEKEQGAFFKISVSEKKDQWIDCRVERMKEMETSKRIALRLQDCSNIKAWNAIRLEFKKDLLEPIQICGIHIDNMIV</sequence>
<dbReference type="Proteomes" id="UP000646827">
    <property type="component" value="Unassembled WGS sequence"/>
</dbReference>
<dbReference type="AlphaFoldDB" id="A0A8H7RW94"/>
<proteinExistence type="predicted"/>
<evidence type="ECO:0000313" key="2">
    <source>
        <dbReference type="Proteomes" id="UP000646827"/>
    </source>
</evidence>
<dbReference type="EMBL" id="JAEPRB010000237">
    <property type="protein sequence ID" value="KAG2218321.1"/>
    <property type="molecule type" value="Genomic_DNA"/>
</dbReference>
<comment type="caution">
    <text evidence="1">The sequence shown here is derived from an EMBL/GenBank/DDBJ whole genome shotgun (WGS) entry which is preliminary data.</text>
</comment>
<gene>
    <name evidence="1" type="ORF">INT45_007716</name>
</gene>
<reference evidence="1 2" key="1">
    <citation type="submission" date="2020-12" db="EMBL/GenBank/DDBJ databases">
        <title>Metabolic potential, ecology and presence of endohyphal bacteria is reflected in genomic diversity of Mucoromycotina.</title>
        <authorList>
            <person name="Muszewska A."/>
            <person name="Okrasinska A."/>
            <person name="Steczkiewicz K."/>
            <person name="Drgas O."/>
            <person name="Orlowska M."/>
            <person name="Perlinska-Lenart U."/>
            <person name="Aleksandrzak-Piekarczyk T."/>
            <person name="Szatraj K."/>
            <person name="Zielenkiewicz U."/>
            <person name="Pilsyk S."/>
            <person name="Malc E."/>
            <person name="Mieczkowski P."/>
            <person name="Kruszewska J.S."/>
            <person name="Biernat P."/>
            <person name="Pawlowska J."/>
        </authorList>
    </citation>
    <scope>NUCLEOTIDE SEQUENCE [LARGE SCALE GENOMIC DNA]</scope>
    <source>
        <strain evidence="1 2">CBS 142.35</strain>
    </source>
</reference>
<keyword evidence="2" id="KW-1185">Reference proteome</keyword>
<dbReference type="OrthoDB" id="1684102at2759"/>
<protein>
    <submittedName>
        <fullName evidence="1">Uncharacterized protein</fullName>
    </submittedName>
</protein>